<feature type="chain" id="PRO_5030505975" description="Matrixin family metalloprotease" evidence="2">
    <location>
        <begin position="23"/>
        <end position="345"/>
    </location>
</feature>
<dbReference type="EMBL" id="DSXI01000634">
    <property type="protein sequence ID" value="HGS06174.1"/>
    <property type="molecule type" value="Genomic_DNA"/>
</dbReference>
<evidence type="ECO:0000256" key="1">
    <source>
        <dbReference type="SAM" id="MobiDB-lite"/>
    </source>
</evidence>
<evidence type="ECO:0000256" key="2">
    <source>
        <dbReference type="SAM" id="SignalP"/>
    </source>
</evidence>
<comment type="caution">
    <text evidence="3">The sequence shown here is derived from an EMBL/GenBank/DDBJ whole genome shotgun (WGS) entry which is preliminary data.</text>
</comment>
<feature type="region of interest" description="Disordered" evidence="1">
    <location>
        <begin position="272"/>
        <end position="345"/>
    </location>
</feature>
<feature type="compositionally biased region" description="Basic and acidic residues" evidence="1">
    <location>
        <begin position="272"/>
        <end position="286"/>
    </location>
</feature>
<protein>
    <recommendedName>
        <fullName evidence="4">Matrixin family metalloprotease</fullName>
    </recommendedName>
</protein>
<evidence type="ECO:0000313" key="3">
    <source>
        <dbReference type="EMBL" id="HGS06174.1"/>
    </source>
</evidence>
<name>A0A7V4GA34_9BACT</name>
<evidence type="ECO:0008006" key="4">
    <source>
        <dbReference type="Google" id="ProtNLM"/>
    </source>
</evidence>
<dbReference type="AlphaFoldDB" id="A0A7V4GA34"/>
<organism evidence="3">
    <name type="scientific">Desulfobacca acetoxidans</name>
    <dbReference type="NCBI Taxonomy" id="60893"/>
    <lineage>
        <taxon>Bacteria</taxon>
        <taxon>Pseudomonadati</taxon>
        <taxon>Thermodesulfobacteriota</taxon>
        <taxon>Desulfobaccia</taxon>
        <taxon>Desulfobaccales</taxon>
        <taxon>Desulfobaccaceae</taxon>
        <taxon>Desulfobacca</taxon>
    </lineage>
</organism>
<proteinExistence type="predicted"/>
<gene>
    <name evidence="3" type="ORF">ENT08_10680</name>
</gene>
<feature type="compositionally biased region" description="Basic and acidic residues" evidence="1">
    <location>
        <begin position="306"/>
        <end position="318"/>
    </location>
</feature>
<feature type="signal peptide" evidence="2">
    <location>
        <begin position="1"/>
        <end position="22"/>
    </location>
</feature>
<reference evidence="3" key="1">
    <citation type="journal article" date="2020" name="mSystems">
        <title>Genome- and Community-Level Interaction Insights into Carbon Utilization and Element Cycling Functions of Hydrothermarchaeota in Hydrothermal Sediment.</title>
        <authorList>
            <person name="Zhou Z."/>
            <person name="Liu Y."/>
            <person name="Xu W."/>
            <person name="Pan J."/>
            <person name="Luo Z.H."/>
            <person name="Li M."/>
        </authorList>
    </citation>
    <scope>NUCLEOTIDE SEQUENCE [LARGE SCALE GENOMIC DNA]</scope>
    <source>
        <strain evidence="3">SpSt-548</strain>
    </source>
</reference>
<accession>A0A7V4GA34</accession>
<dbReference type="SUPFAM" id="SSF55486">
    <property type="entry name" value="Metalloproteases ('zincins'), catalytic domain"/>
    <property type="match status" value="2"/>
</dbReference>
<sequence>MRMLLRGGTALGLLLGSTPAHPAPVISYAQEAALFSLKDLEPVDCSPKRVTLEVYVAPQGDLDAFHRLFPQAWPLVQDFYARMGVLLRQVPGQAKPGPLVRAKHLRLEVLTRKEWLAKSYDAWNLEPPYRNRFFRLWDGKFAFAHLNLSVIHFSFKPFQDAVFAAGPGADPKNVRWLANLIIHELGHLFGLYHADQFVNDPIPEIHPDGVTPNFMSLYINAPVDFGFVEFQKQLVHSYLGGGKVYRQYLQVDFDPGRYLELLKIHNGYREPPSKRLARDFGRERAFGDYTEDDDEDGDDDEGDGSGEDKGQKGEEPKDPFIFPTTPSPPSKEKSGESGESGESED</sequence>
<keyword evidence="2" id="KW-0732">Signal</keyword>
<feature type="compositionally biased region" description="Acidic residues" evidence="1">
    <location>
        <begin position="289"/>
        <end position="305"/>
    </location>
</feature>